<gene>
    <name evidence="5" type="ORF">SAMN04487990_10587</name>
</gene>
<name>A0A1H3XM77_BIZPA</name>
<keyword evidence="1" id="KW-0597">Phosphoprotein</keyword>
<dbReference type="PANTHER" id="PTHR32183">
    <property type="match status" value="1"/>
</dbReference>
<sequence length="197" mass="22503">MELSADYWNNRYKQEDIGWDLGQVSPPFKAYFDQLPEAYKSKSILIPGGGHAYEAEYLHHLGFKKVFVVDVSQTALAQFTARVPNFPQAHLLHQNFFELEAKFDLIIEQTFFCALDPTLRPQYARKMNALLENNGELVGLLFNFPLASTQPPFGGDIGEYRSYFQPYFTIHTLAPCYNSIAARAGKELFFRCSKQAV</sequence>
<dbReference type="Pfam" id="PF05724">
    <property type="entry name" value="TPMT"/>
    <property type="match status" value="1"/>
</dbReference>
<keyword evidence="2 5" id="KW-0489">Methyltransferase</keyword>
<proteinExistence type="predicted"/>
<dbReference type="AlphaFoldDB" id="A0A1H3XM77"/>
<dbReference type="CDD" id="cd02440">
    <property type="entry name" value="AdoMet_MTases"/>
    <property type="match status" value="1"/>
</dbReference>
<evidence type="ECO:0000313" key="5">
    <source>
        <dbReference type="EMBL" id="SEA00537.1"/>
    </source>
</evidence>
<dbReference type="RefSeq" id="WP_092133048.1">
    <property type="nucleotide sequence ID" value="NZ_FNQK01000005.1"/>
</dbReference>
<dbReference type="OrthoDB" id="9778208at2"/>
<keyword evidence="4" id="KW-0949">S-adenosyl-L-methionine</keyword>
<keyword evidence="6" id="KW-1185">Reference proteome</keyword>
<evidence type="ECO:0000256" key="1">
    <source>
        <dbReference type="ARBA" id="ARBA00022553"/>
    </source>
</evidence>
<dbReference type="SUPFAM" id="SSF53335">
    <property type="entry name" value="S-adenosyl-L-methionine-dependent methyltransferases"/>
    <property type="match status" value="1"/>
</dbReference>
<evidence type="ECO:0000256" key="2">
    <source>
        <dbReference type="ARBA" id="ARBA00022603"/>
    </source>
</evidence>
<accession>A0A1H3XM77</accession>
<dbReference type="PANTHER" id="PTHR32183:SF6">
    <property type="entry name" value="CYSTEINE SULFINATE DESULFINASE_CYSTEINE DESULFURASE AND RELATED ENZYMES"/>
    <property type="match status" value="1"/>
</dbReference>
<dbReference type="GO" id="GO:0032259">
    <property type="term" value="P:methylation"/>
    <property type="evidence" value="ECO:0007669"/>
    <property type="project" value="UniProtKB-KW"/>
</dbReference>
<reference evidence="6" key="1">
    <citation type="submission" date="2016-10" db="EMBL/GenBank/DDBJ databases">
        <authorList>
            <person name="Varghese N."/>
            <person name="Submissions S."/>
        </authorList>
    </citation>
    <scope>NUCLEOTIDE SEQUENCE [LARGE SCALE GENOMIC DNA]</scope>
    <source>
        <strain evidence="6">DSM 23842</strain>
    </source>
</reference>
<dbReference type="PROSITE" id="PS51585">
    <property type="entry name" value="SAM_MT_TPMT"/>
    <property type="match status" value="1"/>
</dbReference>
<dbReference type="GO" id="GO:0008757">
    <property type="term" value="F:S-adenosylmethionine-dependent methyltransferase activity"/>
    <property type="evidence" value="ECO:0007669"/>
    <property type="project" value="InterPro"/>
</dbReference>
<dbReference type="STRING" id="283786.SAMN04487990_10587"/>
<evidence type="ECO:0000256" key="4">
    <source>
        <dbReference type="ARBA" id="ARBA00022691"/>
    </source>
</evidence>
<dbReference type="InterPro" id="IPR029063">
    <property type="entry name" value="SAM-dependent_MTases_sf"/>
</dbReference>
<keyword evidence="3 5" id="KW-0808">Transferase</keyword>
<dbReference type="Proteomes" id="UP000198846">
    <property type="component" value="Unassembled WGS sequence"/>
</dbReference>
<evidence type="ECO:0000256" key="3">
    <source>
        <dbReference type="ARBA" id="ARBA00022679"/>
    </source>
</evidence>
<protein>
    <submittedName>
        <fullName evidence="5">Thiopurine S-methyltransferase (TPMT)</fullName>
    </submittedName>
</protein>
<dbReference type="Gene3D" id="3.40.50.150">
    <property type="entry name" value="Vaccinia Virus protein VP39"/>
    <property type="match status" value="1"/>
</dbReference>
<dbReference type="InterPro" id="IPR008854">
    <property type="entry name" value="TPMT"/>
</dbReference>
<evidence type="ECO:0000313" key="6">
    <source>
        <dbReference type="Proteomes" id="UP000198846"/>
    </source>
</evidence>
<organism evidence="5 6">
    <name type="scientific">Bizionia paragorgiae</name>
    <dbReference type="NCBI Taxonomy" id="283786"/>
    <lineage>
        <taxon>Bacteria</taxon>
        <taxon>Pseudomonadati</taxon>
        <taxon>Bacteroidota</taxon>
        <taxon>Flavobacteriia</taxon>
        <taxon>Flavobacteriales</taxon>
        <taxon>Flavobacteriaceae</taxon>
        <taxon>Bizionia</taxon>
    </lineage>
</organism>
<dbReference type="EMBL" id="FNQK01000005">
    <property type="protein sequence ID" value="SEA00537.1"/>
    <property type="molecule type" value="Genomic_DNA"/>
</dbReference>